<name>A0A2S5SW98_9BURK</name>
<sequence length="223" mass="23852">MSRKTLLALALASSFVAAPALAQGVETNFSLTTNYKFRGQDQTDNKPAIQGGFDYSIGGFYVGNWNSSISFANGIEMDVYGGYQGEVAGLGYDVGVLQYIYPGLSDANTTEVYGGLSYGPFGAKYSHTVSKEYFGVSSGRNTGYLSLTAEYEVISGLTLDGAVGFSRFRSSTGLEDYYDYKVGATYDLGSGFSLGGHVVGANKKDFYGDINKARFIVTLTKAM</sequence>
<evidence type="ECO:0008006" key="4">
    <source>
        <dbReference type="Google" id="ProtNLM"/>
    </source>
</evidence>
<dbReference type="InterPro" id="IPR010239">
    <property type="entry name" value="CHP02001"/>
</dbReference>
<dbReference type="Pfam" id="PF09694">
    <property type="entry name" value="Gcw_chp"/>
    <property type="match status" value="1"/>
</dbReference>
<evidence type="ECO:0000256" key="1">
    <source>
        <dbReference type="SAM" id="SignalP"/>
    </source>
</evidence>
<keyword evidence="1" id="KW-0732">Signal</keyword>
<organism evidence="2 3">
    <name type="scientific">Caldimonas caldifontis</name>
    <dbReference type="NCBI Taxonomy" id="1452508"/>
    <lineage>
        <taxon>Bacteria</taxon>
        <taxon>Pseudomonadati</taxon>
        <taxon>Pseudomonadota</taxon>
        <taxon>Betaproteobacteria</taxon>
        <taxon>Burkholderiales</taxon>
        <taxon>Sphaerotilaceae</taxon>
        <taxon>Caldimonas</taxon>
    </lineage>
</organism>
<protein>
    <recommendedName>
        <fullName evidence="4">Outer membrane protein beta-barrel domain-containing protein</fullName>
    </recommendedName>
</protein>
<dbReference type="NCBIfam" id="TIGR02001">
    <property type="entry name" value="gcw_chp"/>
    <property type="match status" value="1"/>
</dbReference>
<dbReference type="OrthoDB" id="9793561at2"/>
<dbReference type="RefSeq" id="WP_104302145.1">
    <property type="nucleotide sequence ID" value="NZ_PSNX01000005.1"/>
</dbReference>
<feature type="signal peptide" evidence="1">
    <location>
        <begin position="1"/>
        <end position="22"/>
    </location>
</feature>
<evidence type="ECO:0000313" key="2">
    <source>
        <dbReference type="EMBL" id="PPE66847.1"/>
    </source>
</evidence>
<keyword evidence="3" id="KW-1185">Reference proteome</keyword>
<gene>
    <name evidence="2" type="ORF">C1704_07650</name>
</gene>
<dbReference type="AlphaFoldDB" id="A0A2S5SW98"/>
<evidence type="ECO:0000313" key="3">
    <source>
        <dbReference type="Proteomes" id="UP000238605"/>
    </source>
</evidence>
<dbReference type="Proteomes" id="UP000238605">
    <property type="component" value="Unassembled WGS sequence"/>
</dbReference>
<feature type="chain" id="PRO_5015710268" description="Outer membrane protein beta-barrel domain-containing protein" evidence="1">
    <location>
        <begin position="23"/>
        <end position="223"/>
    </location>
</feature>
<dbReference type="SUPFAM" id="SSF56935">
    <property type="entry name" value="Porins"/>
    <property type="match status" value="1"/>
</dbReference>
<dbReference type="EMBL" id="PSNX01000005">
    <property type="protein sequence ID" value="PPE66847.1"/>
    <property type="molecule type" value="Genomic_DNA"/>
</dbReference>
<reference evidence="2 3" key="1">
    <citation type="submission" date="2018-02" db="EMBL/GenBank/DDBJ databases">
        <title>Reclassifiation of [Polyangium] brachysporum DSM 7029 as Guopingzhaonella breviflexa gen. nov., sp. nov., a member of the family Comamonadaceae.</title>
        <authorList>
            <person name="Tang B."/>
        </authorList>
    </citation>
    <scope>NUCLEOTIDE SEQUENCE [LARGE SCALE GENOMIC DNA]</scope>
    <source>
        <strain evidence="2 3">BCRC 80649</strain>
    </source>
</reference>
<proteinExistence type="predicted"/>
<comment type="caution">
    <text evidence="2">The sequence shown here is derived from an EMBL/GenBank/DDBJ whole genome shotgun (WGS) entry which is preliminary data.</text>
</comment>
<accession>A0A2S5SW98</accession>